<organism evidence="2 3">
    <name type="scientific">Oceanicoccus sagamiensis</name>
    <dbReference type="NCBI Taxonomy" id="716816"/>
    <lineage>
        <taxon>Bacteria</taxon>
        <taxon>Pseudomonadati</taxon>
        <taxon>Pseudomonadota</taxon>
        <taxon>Gammaproteobacteria</taxon>
        <taxon>Cellvibrionales</taxon>
        <taxon>Spongiibacteraceae</taxon>
        <taxon>Oceanicoccus</taxon>
    </lineage>
</organism>
<dbReference type="Proteomes" id="UP000193450">
    <property type="component" value="Chromosome"/>
</dbReference>
<keyword evidence="3" id="KW-1185">Reference proteome</keyword>
<reference evidence="2 3" key="1">
    <citation type="submission" date="2016-11" db="EMBL/GenBank/DDBJ databases">
        <title>Trade-off between light-utilization and light-protection in marine flavobacteria.</title>
        <authorList>
            <person name="Kumagai Y."/>
        </authorList>
    </citation>
    <scope>NUCLEOTIDE SEQUENCE [LARGE SCALE GENOMIC DNA]</scope>
    <source>
        <strain evidence="2 3">NBRC 107125</strain>
    </source>
</reference>
<gene>
    <name evidence="2" type="ORF">BST96_02190</name>
</gene>
<feature type="transmembrane region" description="Helical" evidence="1">
    <location>
        <begin position="147"/>
        <end position="168"/>
    </location>
</feature>
<feature type="transmembrane region" description="Helical" evidence="1">
    <location>
        <begin position="41"/>
        <end position="60"/>
    </location>
</feature>
<dbReference type="PANTHER" id="PTHR38684:SF1">
    <property type="entry name" value="PROTEIN AMPE"/>
    <property type="match status" value="1"/>
</dbReference>
<dbReference type="OrthoDB" id="9811967at2"/>
<sequence length="289" mass="32790">MEFLTVVIVLGLLQLWGSGGPLQRDDWFYQFNSNIPQRLASAELRLLVAIGLPALGVFLLQDLVESVLFGLLSLVLYVTLLLFSLGRGDFNQNLQHYIDAWKRGDFESAYDKAAAIGDFQQSEAIADHVALHEHIRRAFLHEGFERWFAVVFWFLLLGPVGAVIYRLLYLAARNDSFQEDDRQLALHWLHYLDWVPARLLALSFSLTGNFVNSFSRYWSSILDNQPTPELLDQSAVAAISGLNTSQVYPTDKEHFIEYGREELLTLQSLLSRSVIFWVIIIAVITVVAG</sequence>
<dbReference type="InterPro" id="IPR052966">
    <property type="entry name" value="Beta-lactamase_Reg"/>
</dbReference>
<dbReference type="GO" id="GO:0046677">
    <property type="term" value="P:response to antibiotic"/>
    <property type="evidence" value="ECO:0007669"/>
    <property type="project" value="TreeGrafter"/>
</dbReference>
<dbReference type="PANTHER" id="PTHR38684">
    <property type="entry name" value="PROTEIN AMPE"/>
    <property type="match status" value="1"/>
</dbReference>
<dbReference type="RefSeq" id="WP_085757112.1">
    <property type="nucleotide sequence ID" value="NZ_CP019343.1"/>
</dbReference>
<dbReference type="AlphaFoldDB" id="A0A1X9N4D6"/>
<feature type="transmembrane region" description="Helical" evidence="1">
    <location>
        <begin position="269"/>
        <end position="288"/>
    </location>
</feature>
<keyword evidence="1" id="KW-1133">Transmembrane helix</keyword>
<evidence type="ECO:0000313" key="2">
    <source>
        <dbReference type="EMBL" id="ARN73018.1"/>
    </source>
</evidence>
<dbReference type="Pfam" id="PF17113">
    <property type="entry name" value="AmpE"/>
    <property type="match status" value="1"/>
</dbReference>
<name>A0A1X9N4D6_9GAMM</name>
<keyword evidence="1" id="KW-0472">Membrane</keyword>
<dbReference type="STRING" id="716816.BST96_02190"/>
<dbReference type="InterPro" id="IPR031347">
    <property type="entry name" value="AmpE"/>
</dbReference>
<dbReference type="KEGG" id="osg:BST96_02190"/>
<dbReference type="GO" id="GO:0005886">
    <property type="term" value="C:plasma membrane"/>
    <property type="evidence" value="ECO:0007669"/>
    <property type="project" value="TreeGrafter"/>
</dbReference>
<dbReference type="EMBL" id="CP019343">
    <property type="protein sequence ID" value="ARN73018.1"/>
    <property type="molecule type" value="Genomic_DNA"/>
</dbReference>
<evidence type="ECO:0000313" key="3">
    <source>
        <dbReference type="Proteomes" id="UP000193450"/>
    </source>
</evidence>
<evidence type="ECO:0000256" key="1">
    <source>
        <dbReference type="SAM" id="Phobius"/>
    </source>
</evidence>
<keyword evidence="1" id="KW-0812">Transmembrane</keyword>
<proteinExistence type="predicted"/>
<accession>A0A1X9N4D6</accession>
<feature type="transmembrane region" description="Helical" evidence="1">
    <location>
        <begin position="67"/>
        <end position="86"/>
    </location>
</feature>
<evidence type="ECO:0008006" key="4">
    <source>
        <dbReference type="Google" id="ProtNLM"/>
    </source>
</evidence>
<protein>
    <recommendedName>
        <fullName evidence="4">Regulatory signaling modulator protein AmpE</fullName>
    </recommendedName>
</protein>